<dbReference type="PANTHER" id="PTHR23226">
    <property type="entry name" value="ZINC FINGER AND SCAN DOMAIN-CONTAINING"/>
    <property type="match status" value="1"/>
</dbReference>
<dbReference type="Gene3D" id="3.30.160.60">
    <property type="entry name" value="Classic Zinc Finger"/>
    <property type="match status" value="2"/>
</dbReference>
<evidence type="ECO:0000256" key="6">
    <source>
        <dbReference type="ARBA" id="ARBA00022833"/>
    </source>
</evidence>
<keyword evidence="9" id="KW-0804">Transcription</keyword>
<dbReference type="AlphaFoldDB" id="A0A7K8EAF2"/>
<sequence>FKENSSLSAQLRIHAGERPHEGDKRTRKFKTSSELLGHFGIDPEERPFQCPQCGKGFGHSSTLVTH</sequence>
<evidence type="ECO:0000256" key="7">
    <source>
        <dbReference type="ARBA" id="ARBA00023015"/>
    </source>
</evidence>
<keyword evidence="7" id="KW-0805">Transcription regulation</keyword>
<evidence type="ECO:0000256" key="10">
    <source>
        <dbReference type="ARBA" id="ARBA00023242"/>
    </source>
</evidence>
<evidence type="ECO:0000256" key="1">
    <source>
        <dbReference type="ARBA" id="ARBA00003767"/>
    </source>
</evidence>
<evidence type="ECO:0000256" key="2">
    <source>
        <dbReference type="ARBA" id="ARBA00004123"/>
    </source>
</evidence>
<feature type="non-terminal residue" evidence="14">
    <location>
        <position position="66"/>
    </location>
</feature>
<keyword evidence="8" id="KW-0238">DNA-binding</keyword>
<proteinExistence type="predicted"/>
<dbReference type="PROSITE" id="PS50157">
    <property type="entry name" value="ZINC_FINGER_C2H2_2"/>
    <property type="match status" value="1"/>
</dbReference>
<feature type="domain" description="C2H2-type" evidence="13">
    <location>
        <begin position="48"/>
        <end position="66"/>
    </location>
</feature>
<dbReference type="InterPro" id="IPR036236">
    <property type="entry name" value="Znf_C2H2_sf"/>
</dbReference>
<evidence type="ECO:0000256" key="12">
    <source>
        <dbReference type="SAM" id="MobiDB-lite"/>
    </source>
</evidence>
<keyword evidence="10" id="KW-0539">Nucleus</keyword>
<dbReference type="SUPFAM" id="SSF57667">
    <property type="entry name" value="beta-beta-alpha zinc fingers"/>
    <property type="match status" value="1"/>
</dbReference>
<evidence type="ECO:0000256" key="8">
    <source>
        <dbReference type="ARBA" id="ARBA00023125"/>
    </source>
</evidence>
<reference evidence="14 15" key="1">
    <citation type="submission" date="2019-09" db="EMBL/GenBank/DDBJ databases">
        <title>Bird 10,000 Genomes (B10K) Project - Family phase.</title>
        <authorList>
            <person name="Zhang G."/>
        </authorList>
    </citation>
    <scope>NUCLEOTIDE SEQUENCE [LARGE SCALE GENOMIC DNA]</scope>
    <source>
        <strain evidence="14">B10K-DU-002-02</strain>
        <tissue evidence="14">Muscle</tissue>
    </source>
</reference>
<comment type="subcellular location">
    <subcellularLocation>
        <location evidence="2">Nucleus</location>
    </subcellularLocation>
</comment>
<accession>A0A7K8EAF2</accession>
<comment type="function">
    <text evidence="1">May be involved in transcriptional regulation.</text>
</comment>
<comment type="caution">
    <text evidence="14">The sequence shown here is derived from an EMBL/GenBank/DDBJ whole genome shotgun (WGS) entry which is preliminary data.</text>
</comment>
<feature type="region of interest" description="Disordered" evidence="12">
    <location>
        <begin position="1"/>
        <end position="28"/>
    </location>
</feature>
<keyword evidence="4" id="KW-0677">Repeat</keyword>
<protein>
    <submittedName>
        <fullName evidence="14">ZN586 protein</fullName>
    </submittedName>
</protein>
<keyword evidence="3" id="KW-0479">Metal-binding</keyword>
<keyword evidence="6" id="KW-0862">Zinc</keyword>
<feature type="compositionally biased region" description="Basic and acidic residues" evidence="12">
    <location>
        <begin position="14"/>
        <end position="24"/>
    </location>
</feature>
<dbReference type="FunFam" id="3.30.160.60:FF:000363">
    <property type="entry name" value="Zinc finger protein 239"/>
    <property type="match status" value="1"/>
</dbReference>
<dbReference type="GO" id="GO:0000978">
    <property type="term" value="F:RNA polymerase II cis-regulatory region sequence-specific DNA binding"/>
    <property type="evidence" value="ECO:0007669"/>
    <property type="project" value="TreeGrafter"/>
</dbReference>
<keyword evidence="5 11" id="KW-0863">Zinc-finger</keyword>
<dbReference type="EMBL" id="VZTC01005287">
    <property type="protein sequence ID" value="NXB48483.1"/>
    <property type="molecule type" value="Genomic_DNA"/>
</dbReference>
<dbReference type="GO" id="GO:0000981">
    <property type="term" value="F:DNA-binding transcription factor activity, RNA polymerase II-specific"/>
    <property type="evidence" value="ECO:0007669"/>
    <property type="project" value="TreeGrafter"/>
</dbReference>
<evidence type="ECO:0000256" key="11">
    <source>
        <dbReference type="PROSITE-ProRule" id="PRU00042"/>
    </source>
</evidence>
<evidence type="ECO:0000256" key="9">
    <source>
        <dbReference type="ARBA" id="ARBA00023163"/>
    </source>
</evidence>
<evidence type="ECO:0000256" key="4">
    <source>
        <dbReference type="ARBA" id="ARBA00022737"/>
    </source>
</evidence>
<keyword evidence="15" id="KW-1185">Reference proteome</keyword>
<evidence type="ECO:0000259" key="13">
    <source>
        <dbReference type="PROSITE" id="PS50157"/>
    </source>
</evidence>
<name>A0A7K8EAF2_LEURO</name>
<dbReference type="Proteomes" id="UP000522331">
    <property type="component" value="Unassembled WGS sequence"/>
</dbReference>
<evidence type="ECO:0000313" key="15">
    <source>
        <dbReference type="Proteomes" id="UP000522331"/>
    </source>
</evidence>
<dbReference type="GO" id="GO:0008270">
    <property type="term" value="F:zinc ion binding"/>
    <property type="evidence" value="ECO:0007669"/>
    <property type="project" value="UniProtKB-KW"/>
</dbReference>
<dbReference type="PANTHER" id="PTHR23226:SF416">
    <property type="entry name" value="FI01424P"/>
    <property type="match status" value="1"/>
</dbReference>
<evidence type="ECO:0000256" key="3">
    <source>
        <dbReference type="ARBA" id="ARBA00022723"/>
    </source>
</evidence>
<evidence type="ECO:0000256" key="5">
    <source>
        <dbReference type="ARBA" id="ARBA00022771"/>
    </source>
</evidence>
<feature type="non-terminal residue" evidence="14">
    <location>
        <position position="1"/>
    </location>
</feature>
<gene>
    <name evidence="14" type="primary">Znf586</name>
    <name evidence="14" type="ORF">LEUROT_R15262</name>
</gene>
<evidence type="ECO:0000313" key="14">
    <source>
        <dbReference type="EMBL" id="NXB48483.1"/>
    </source>
</evidence>
<organism evidence="14 15">
    <name type="scientific">Leucopsar rothschildi</name>
    <name type="common">Bali myna</name>
    <name type="synonym">Rothschild's mynah</name>
    <dbReference type="NCBI Taxonomy" id="127929"/>
    <lineage>
        <taxon>Eukaryota</taxon>
        <taxon>Metazoa</taxon>
        <taxon>Chordata</taxon>
        <taxon>Craniata</taxon>
        <taxon>Vertebrata</taxon>
        <taxon>Euteleostomi</taxon>
        <taxon>Archelosauria</taxon>
        <taxon>Archosauria</taxon>
        <taxon>Dinosauria</taxon>
        <taxon>Saurischia</taxon>
        <taxon>Theropoda</taxon>
        <taxon>Coelurosauria</taxon>
        <taxon>Aves</taxon>
        <taxon>Neognathae</taxon>
        <taxon>Neoaves</taxon>
        <taxon>Telluraves</taxon>
        <taxon>Australaves</taxon>
        <taxon>Passeriformes</taxon>
        <taxon>Sturnidae</taxon>
        <taxon>Leucopsar</taxon>
    </lineage>
</organism>
<dbReference type="GO" id="GO:0005634">
    <property type="term" value="C:nucleus"/>
    <property type="evidence" value="ECO:0007669"/>
    <property type="project" value="UniProtKB-SubCell"/>
</dbReference>
<dbReference type="InterPro" id="IPR013087">
    <property type="entry name" value="Znf_C2H2_type"/>
</dbReference>